<keyword evidence="3" id="KW-0808">Transferase</keyword>
<evidence type="ECO:0000313" key="12">
    <source>
        <dbReference type="Proteomes" id="UP001497444"/>
    </source>
</evidence>
<evidence type="ECO:0000256" key="6">
    <source>
        <dbReference type="ARBA" id="ARBA00022840"/>
    </source>
</evidence>
<sequence>MLQLLLPHFARFPSYICAVISFQRRAFVLCLLPVGSEAAVAKCKQAIRVCANNIDPGIRTQGNMSRLLLPWEKDGDPVSVEIPWEPVSKWLDEEFKSLKSVSVGLGKPNSWLDAVREVVKLLAYLMCVPKETSTALKQTNALKQTPARIWLLHLLKTFNEIRKYSHKHFQKGTTEAALFEHVAALRICESSLSNLFGDQPDKLMYNAFCQKTFKDVGCTNSLELFYSSYGQQCSSYADAKLVVQVWKVIQSGCLVLSRSRADYVYGAVDNWLKENKDVERWCSSMNDERKFPALIRVDPGGGMQYSQWDHSKLDAVQQASDELRTMCYQTVDVIKGIEIKRTSVRKSSRSVMGTPTSWSASTAGAAASVRLDCIVFQYADLSDATNNFNRSRLIGEGACGAVYKALVTHNDEKRWVAIKKVSGEYINSAAVDQEFSQEILRVSTVRHKNIVKLLGYTEPDENSPLLMVTPLHSSLIKHLYEGEQPWLNWSARLEIAKGVAAGLAYLHDGAPEPLVHCDIKTGNILFDHDRDRDTFRAYIADFGLTRLMQRDVSTVETSQWVGTRGFVDPHYQKYLKRTLKVDVYSFGVLLLVLISGEKDVPNLVEKVKKTNHIDVDIDVQNEKSYDVKQCRQLLAIAQQCIRFEPKDRPSMSKVASMLSGDISCVTSLRFDHSTVTLTVSRDTFNSFIIIVVIIAFASMYFSSYFY</sequence>
<evidence type="ECO:0000256" key="4">
    <source>
        <dbReference type="ARBA" id="ARBA00022692"/>
    </source>
</evidence>
<dbReference type="SMART" id="SM00220">
    <property type="entry name" value="S_TKc"/>
    <property type="match status" value="1"/>
</dbReference>
<dbReference type="PROSITE" id="PS00108">
    <property type="entry name" value="PROTEIN_KINASE_ST"/>
    <property type="match status" value="1"/>
</dbReference>
<accession>A0ABP0X9V3</accession>
<evidence type="ECO:0000259" key="10">
    <source>
        <dbReference type="PROSITE" id="PS50011"/>
    </source>
</evidence>
<dbReference type="InterPro" id="IPR011009">
    <property type="entry name" value="Kinase-like_dom_sf"/>
</dbReference>
<dbReference type="PROSITE" id="PS50011">
    <property type="entry name" value="PROTEIN_KINASE_DOM"/>
    <property type="match status" value="1"/>
</dbReference>
<organism evidence="11 12">
    <name type="scientific">Sphagnum jensenii</name>
    <dbReference type="NCBI Taxonomy" id="128206"/>
    <lineage>
        <taxon>Eukaryota</taxon>
        <taxon>Viridiplantae</taxon>
        <taxon>Streptophyta</taxon>
        <taxon>Embryophyta</taxon>
        <taxon>Bryophyta</taxon>
        <taxon>Sphagnophytina</taxon>
        <taxon>Sphagnopsida</taxon>
        <taxon>Sphagnales</taxon>
        <taxon>Sphagnaceae</taxon>
        <taxon>Sphagnum</taxon>
    </lineage>
</organism>
<protein>
    <recommendedName>
        <fullName evidence="2">non-specific serine/threonine protein kinase</fullName>
        <ecNumber evidence="2">2.7.11.1</ecNumber>
    </recommendedName>
</protein>
<evidence type="ECO:0000256" key="9">
    <source>
        <dbReference type="SAM" id="Phobius"/>
    </source>
</evidence>
<gene>
    <name evidence="11" type="ORF">CSSPJE1EN1_LOCUS20925</name>
</gene>
<evidence type="ECO:0000256" key="3">
    <source>
        <dbReference type="ARBA" id="ARBA00022679"/>
    </source>
</evidence>
<dbReference type="PANTHER" id="PTHR47982">
    <property type="entry name" value="PROLINE-RICH RECEPTOR-LIKE PROTEIN KINASE PERK4"/>
    <property type="match status" value="1"/>
</dbReference>
<keyword evidence="12" id="KW-1185">Reference proteome</keyword>
<evidence type="ECO:0000256" key="7">
    <source>
        <dbReference type="ARBA" id="ARBA00022989"/>
    </source>
</evidence>
<evidence type="ECO:0000256" key="5">
    <source>
        <dbReference type="ARBA" id="ARBA00022741"/>
    </source>
</evidence>
<keyword evidence="5" id="KW-0547">Nucleotide-binding</keyword>
<dbReference type="SUPFAM" id="SSF56112">
    <property type="entry name" value="Protein kinase-like (PK-like)"/>
    <property type="match status" value="1"/>
</dbReference>
<dbReference type="Gene3D" id="1.10.510.10">
    <property type="entry name" value="Transferase(Phosphotransferase) domain 1"/>
    <property type="match status" value="1"/>
</dbReference>
<dbReference type="InterPro" id="IPR047117">
    <property type="entry name" value="PERK1-13-like"/>
</dbReference>
<dbReference type="InterPro" id="IPR000719">
    <property type="entry name" value="Prot_kinase_dom"/>
</dbReference>
<proteinExistence type="predicted"/>
<dbReference type="Proteomes" id="UP001497444">
    <property type="component" value="Chromosome 6"/>
</dbReference>
<keyword evidence="4 9" id="KW-0812">Transmembrane</keyword>
<feature type="transmembrane region" description="Helical" evidence="9">
    <location>
        <begin position="684"/>
        <end position="705"/>
    </location>
</feature>
<name>A0ABP0X9V3_9BRYO</name>
<evidence type="ECO:0000256" key="8">
    <source>
        <dbReference type="ARBA" id="ARBA00023136"/>
    </source>
</evidence>
<dbReference type="Gene3D" id="3.30.200.20">
    <property type="entry name" value="Phosphorylase Kinase, domain 1"/>
    <property type="match status" value="1"/>
</dbReference>
<keyword evidence="8 9" id="KW-0472">Membrane</keyword>
<keyword evidence="6" id="KW-0067">ATP-binding</keyword>
<reference evidence="11" key="1">
    <citation type="submission" date="2024-02" db="EMBL/GenBank/DDBJ databases">
        <authorList>
            <consortium name="ELIXIR-Norway"/>
            <consortium name="Elixir Norway"/>
        </authorList>
    </citation>
    <scope>NUCLEOTIDE SEQUENCE</scope>
</reference>
<evidence type="ECO:0000256" key="2">
    <source>
        <dbReference type="ARBA" id="ARBA00012513"/>
    </source>
</evidence>
<evidence type="ECO:0000313" key="11">
    <source>
        <dbReference type="EMBL" id="CAK9275447.1"/>
    </source>
</evidence>
<keyword evidence="7 9" id="KW-1133">Transmembrane helix</keyword>
<evidence type="ECO:0000256" key="1">
    <source>
        <dbReference type="ARBA" id="ARBA00004162"/>
    </source>
</evidence>
<dbReference type="EC" id="2.7.11.1" evidence="2"/>
<comment type="subcellular location">
    <subcellularLocation>
        <location evidence="1">Cell membrane</location>
        <topology evidence="1">Single-pass membrane protein</topology>
    </subcellularLocation>
</comment>
<dbReference type="InterPro" id="IPR008271">
    <property type="entry name" value="Ser/Thr_kinase_AS"/>
</dbReference>
<feature type="domain" description="Protein kinase" evidence="10">
    <location>
        <begin position="388"/>
        <end position="675"/>
    </location>
</feature>
<dbReference type="EMBL" id="OZ020101">
    <property type="protein sequence ID" value="CAK9275447.1"/>
    <property type="molecule type" value="Genomic_DNA"/>
</dbReference>
<dbReference type="Pfam" id="PF00069">
    <property type="entry name" value="Pkinase"/>
    <property type="match status" value="1"/>
</dbReference>